<feature type="compositionally biased region" description="Basic and acidic residues" evidence="1">
    <location>
        <begin position="349"/>
        <end position="366"/>
    </location>
</feature>
<proteinExistence type="predicted"/>
<feature type="compositionally biased region" description="Acidic residues" evidence="1">
    <location>
        <begin position="229"/>
        <end position="242"/>
    </location>
</feature>
<feature type="compositionally biased region" description="Low complexity" evidence="1">
    <location>
        <begin position="265"/>
        <end position="276"/>
    </location>
</feature>
<feature type="compositionally biased region" description="Polar residues" evidence="1">
    <location>
        <begin position="408"/>
        <end position="417"/>
    </location>
</feature>
<feature type="compositionally biased region" description="Basic residues" evidence="1">
    <location>
        <begin position="198"/>
        <end position="207"/>
    </location>
</feature>
<dbReference type="Proteomes" id="UP001562425">
    <property type="component" value="Unassembled WGS sequence"/>
</dbReference>
<feature type="region of interest" description="Disordered" evidence="1">
    <location>
        <begin position="255"/>
        <end position="473"/>
    </location>
</feature>
<feature type="compositionally biased region" description="Basic residues" evidence="1">
    <location>
        <begin position="463"/>
        <end position="473"/>
    </location>
</feature>
<feature type="compositionally biased region" description="Basic and acidic residues" evidence="1">
    <location>
        <begin position="294"/>
        <end position="305"/>
    </location>
</feature>
<feature type="compositionally biased region" description="Low complexity" evidence="1">
    <location>
        <begin position="433"/>
        <end position="457"/>
    </location>
</feature>
<comment type="caution">
    <text evidence="2">The sequence shown here is derived from an EMBL/GenBank/DDBJ whole genome shotgun (WGS) entry which is preliminary data.</text>
</comment>
<sequence>MSLVFGQARRSAIKMADPQVQANDEQEIAEAQNSLTDLLYDVVAQGATTRLGGFVYRRIDSVLSTVEKTAKWSLPQPVLDGGDEASSDGSKISAPPLIRPLPWMLFLPALVVMRMVRVGLSLLALMVGRPPVTPASVVHFVQNKRRKLRALKYRGQKLGRISRAEAKAEDELQTTWLSRIIMPLRTIVCRPGRVVVTPHRHHHRHPQRQQNQQQDQQQPGRKRNAQERDVDDDDESGPEVDEGTVSELLDKYADDAGDSSFHADSASGESSDSSLSEQEKSAVEDVPSKPASEPARKESNGHAPKEGSQARQKSDLNVDSAPKPAENGSVDSSKKQEATKESAPATKEPAAKEPEKAEVKEDKPKATENGSTDGSKSQDAAKEERQKQEANKPKQNSTTSDSERTDSKQTSVAGQKNQQEEDAAKNQSMSDVKTNFQQKNKQQQNQPQNQPQQTNANGGTGGKKQKRPSQGHQ</sequence>
<reference evidence="2 3" key="1">
    <citation type="submission" date="2024-05" db="EMBL/GenBank/DDBJ databases">
        <title>Culex pipiens pipiens assembly and annotation.</title>
        <authorList>
            <person name="Alout H."/>
            <person name="Durand T."/>
        </authorList>
    </citation>
    <scope>NUCLEOTIDE SEQUENCE [LARGE SCALE GENOMIC DNA]</scope>
    <source>
        <strain evidence="2">HA-2024</strain>
        <tissue evidence="2">Whole body</tissue>
    </source>
</reference>
<feature type="compositionally biased region" description="Basic and acidic residues" evidence="1">
    <location>
        <begin position="379"/>
        <end position="392"/>
    </location>
</feature>
<keyword evidence="3" id="KW-1185">Reference proteome</keyword>
<organism evidence="2 3">
    <name type="scientific">Culex pipiens pipiens</name>
    <name type="common">Northern house mosquito</name>
    <dbReference type="NCBI Taxonomy" id="38569"/>
    <lineage>
        <taxon>Eukaryota</taxon>
        <taxon>Metazoa</taxon>
        <taxon>Ecdysozoa</taxon>
        <taxon>Arthropoda</taxon>
        <taxon>Hexapoda</taxon>
        <taxon>Insecta</taxon>
        <taxon>Pterygota</taxon>
        <taxon>Neoptera</taxon>
        <taxon>Endopterygota</taxon>
        <taxon>Diptera</taxon>
        <taxon>Nematocera</taxon>
        <taxon>Culicoidea</taxon>
        <taxon>Culicidae</taxon>
        <taxon>Culicinae</taxon>
        <taxon>Culicini</taxon>
        <taxon>Culex</taxon>
        <taxon>Culex</taxon>
    </lineage>
</organism>
<evidence type="ECO:0000313" key="2">
    <source>
        <dbReference type="EMBL" id="KAL1396803.1"/>
    </source>
</evidence>
<dbReference type="InterPro" id="IPR032150">
    <property type="entry name" value="DUF4820"/>
</dbReference>
<accession>A0ABD1DAY5</accession>
<feature type="compositionally biased region" description="Low complexity" evidence="1">
    <location>
        <begin position="208"/>
        <end position="219"/>
    </location>
</feature>
<feature type="region of interest" description="Disordered" evidence="1">
    <location>
        <begin position="198"/>
        <end position="242"/>
    </location>
</feature>
<dbReference type="Pfam" id="PF16091">
    <property type="entry name" value="DUF4820"/>
    <property type="match status" value="1"/>
</dbReference>
<feature type="compositionally biased region" description="Basic and acidic residues" evidence="1">
    <location>
        <begin position="277"/>
        <end position="287"/>
    </location>
</feature>
<feature type="compositionally biased region" description="Polar residues" evidence="1">
    <location>
        <begin position="368"/>
        <end position="378"/>
    </location>
</feature>
<gene>
    <name evidence="2" type="ORF">pipiens_010253</name>
</gene>
<protein>
    <submittedName>
        <fullName evidence="2">Uncharacterized protein</fullName>
    </submittedName>
</protein>
<dbReference type="EMBL" id="JBEHCU010006569">
    <property type="protein sequence ID" value="KAL1396803.1"/>
    <property type="molecule type" value="Genomic_DNA"/>
</dbReference>
<name>A0ABD1DAY5_CULPP</name>
<evidence type="ECO:0000313" key="3">
    <source>
        <dbReference type="Proteomes" id="UP001562425"/>
    </source>
</evidence>
<dbReference type="AlphaFoldDB" id="A0ABD1DAY5"/>
<evidence type="ECO:0000256" key="1">
    <source>
        <dbReference type="SAM" id="MobiDB-lite"/>
    </source>
</evidence>